<feature type="region of interest" description="Disordered" evidence="1">
    <location>
        <begin position="41"/>
        <end position="112"/>
    </location>
</feature>
<name>A0A5K0X8A7_9MAGN</name>
<dbReference type="EMBL" id="LR721775">
    <property type="protein sequence ID" value="VVV61702.1"/>
    <property type="molecule type" value="Genomic_DNA"/>
</dbReference>
<dbReference type="AlphaFoldDB" id="A0A5K0X8A7"/>
<dbReference type="Gramene" id="NC10G0045800.1">
    <property type="protein sequence ID" value="NC10G0045800.1:cds"/>
    <property type="gene ID" value="NC10G0045800"/>
</dbReference>
<evidence type="ECO:0000256" key="1">
    <source>
        <dbReference type="SAM" id="MobiDB-lite"/>
    </source>
</evidence>
<evidence type="ECO:0000256" key="3">
    <source>
        <dbReference type="SAM" id="SignalP"/>
    </source>
</evidence>
<dbReference type="InterPro" id="IPR039346">
    <property type="entry name" value="AGP25/26"/>
</dbReference>
<keyword evidence="2" id="KW-1133">Transmembrane helix</keyword>
<feature type="transmembrane region" description="Helical" evidence="2">
    <location>
        <begin position="121"/>
        <end position="141"/>
    </location>
</feature>
<proteinExistence type="predicted"/>
<feature type="compositionally biased region" description="Pro residues" evidence="1">
    <location>
        <begin position="41"/>
        <end position="55"/>
    </location>
</feature>
<dbReference type="PANTHER" id="PTHR35725:SF4">
    <property type="entry name" value="CLASSICAL ARABINOGALACTAN PROTEIN 26"/>
    <property type="match status" value="1"/>
</dbReference>
<reference evidence="4" key="1">
    <citation type="submission" date="2019-09" db="EMBL/GenBank/DDBJ databases">
        <authorList>
            <person name="Zhang L."/>
        </authorList>
    </citation>
    <scope>NUCLEOTIDE SEQUENCE</scope>
</reference>
<protein>
    <submittedName>
        <fullName evidence="4">Uncharacterized protein</fullName>
    </submittedName>
</protein>
<feature type="signal peptide" evidence="3">
    <location>
        <begin position="1"/>
        <end position="21"/>
    </location>
</feature>
<keyword evidence="2" id="KW-0812">Transmembrane</keyword>
<evidence type="ECO:0000256" key="2">
    <source>
        <dbReference type="SAM" id="Phobius"/>
    </source>
</evidence>
<dbReference type="OrthoDB" id="1939220at2759"/>
<feature type="chain" id="PRO_5023818279" evidence="3">
    <location>
        <begin position="22"/>
        <end position="144"/>
    </location>
</feature>
<organism evidence="4">
    <name type="scientific">Nymphaea colorata</name>
    <name type="common">pocket water lily</name>
    <dbReference type="NCBI Taxonomy" id="210225"/>
    <lineage>
        <taxon>Eukaryota</taxon>
        <taxon>Viridiplantae</taxon>
        <taxon>Streptophyta</taxon>
        <taxon>Embryophyta</taxon>
        <taxon>Tracheophyta</taxon>
        <taxon>Spermatophyta</taxon>
        <taxon>Magnoliopsida</taxon>
        <taxon>Nymphaeales</taxon>
        <taxon>Nymphaeaceae</taxon>
        <taxon>Nymphaea</taxon>
    </lineage>
</organism>
<dbReference type="OMA" id="IHAVQYS"/>
<evidence type="ECO:0000313" key="4">
    <source>
        <dbReference type="EMBL" id="VVV61702.1"/>
    </source>
</evidence>
<accession>A0A5K0X8A7</accession>
<gene>
    <name evidence="4" type="ORF">NYM_LOCUS4223</name>
</gene>
<keyword evidence="3" id="KW-0732">Signal</keyword>
<dbReference type="PANTHER" id="PTHR35725">
    <property type="entry name" value="CLASSICAL ARABINOGALACTAN PROTEIN 26"/>
    <property type="match status" value="1"/>
</dbReference>
<keyword evidence="2" id="KW-0472">Membrane</keyword>
<feature type="compositionally biased region" description="Polar residues" evidence="1">
    <location>
        <begin position="73"/>
        <end position="87"/>
    </location>
</feature>
<feature type="compositionally biased region" description="Low complexity" evidence="1">
    <location>
        <begin position="98"/>
        <end position="112"/>
    </location>
</feature>
<sequence>MALRVVTVLVAVISTAALSLSSPPPIFSSISASPASLPAFPPAISPAPELPPPSLSPDITPEFPTPGAGSGVTGSPSSNEMPTIPSTLSPPNPDDVASPELNLASSPASSPAKMSSSAVRLVGRTSLPLLVFCFVALLLHVKLV</sequence>